<dbReference type="AlphaFoldDB" id="R0KNP6"/>
<protein>
    <submittedName>
        <fullName evidence="1">Uncharacterized protein</fullName>
    </submittedName>
</protein>
<gene>
    <name evidence="1" type="ORF">SETTUDRAFT_36181</name>
</gene>
<name>R0KNP6_EXST2</name>
<accession>R0KNP6</accession>
<dbReference type="HOGENOM" id="CLU_1816997_0_0_1"/>
<dbReference type="GeneID" id="19404095"/>
<dbReference type="Proteomes" id="UP000016935">
    <property type="component" value="Unassembled WGS sequence"/>
</dbReference>
<proteinExistence type="predicted"/>
<reference evidence="1 2" key="1">
    <citation type="journal article" date="2012" name="PLoS Pathog.">
        <title>Diverse lifestyles and strategies of plant pathogenesis encoded in the genomes of eighteen Dothideomycetes fungi.</title>
        <authorList>
            <person name="Ohm R.A."/>
            <person name="Feau N."/>
            <person name="Henrissat B."/>
            <person name="Schoch C.L."/>
            <person name="Horwitz B.A."/>
            <person name="Barry K.W."/>
            <person name="Condon B.J."/>
            <person name="Copeland A.C."/>
            <person name="Dhillon B."/>
            <person name="Glaser F."/>
            <person name="Hesse C.N."/>
            <person name="Kosti I."/>
            <person name="LaButti K."/>
            <person name="Lindquist E.A."/>
            <person name="Lucas S."/>
            <person name="Salamov A.A."/>
            <person name="Bradshaw R.E."/>
            <person name="Ciuffetti L."/>
            <person name="Hamelin R.C."/>
            <person name="Kema G.H.J."/>
            <person name="Lawrence C."/>
            <person name="Scott J.A."/>
            <person name="Spatafora J.W."/>
            <person name="Turgeon B.G."/>
            <person name="de Wit P.J.G.M."/>
            <person name="Zhong S."/>
            <person name="Goodwin S.B."/>
            <person name="Grigoriev I.V."/>
        </authorList>
    </citation>
    <scope>NUCLEOTIDE SEQUENCE [LARGE SCALE GENOMIC DNA]</scope>
    <source>
        <strain evidence="2">28A</strain>
    </source>
</reference>
<keyword evidence="2" id="KW-1185">Reference proteome</keyword>
<reference evidence="1 2" key="2">
    <citation type="journal article" date="2013" name="PLoS Genet.">
        <title>Comparative genome structure, secondary metabolite, and effector coding capacity across Cochliobolus pathogens.</title>
        <authorList>
            <person name="Condon B.J."/>
            <person name="Leng Y."/>
            <person name="Wu D."/>
            <person name="Bushley K.E."/>
            <person name="Ohm R.A."/>
            <person name="Otillar R."/>
            <person name="Martin J."/>
            <person name="Schackwitz W."/>
            <person name="Grimwood J."/>
            <person name="MohdZainudin N."/>
            <person name="Xue C."/>
            <person name="Wang R."/>
            <person name="Manning V.A."/>
            <person name="Dhillon B."/>
            <person name="Tu Z.J."/>
            <person name="Steffenson B.J."/>
            <person name="Salamov A."/>
            <person name="Sun H."/>
            <person name="Lowry S."/>
            <person name="LaButti K."/>
            <person name="Han J."/>
            <person name="Copeland A."/>
            <person name="Lindquist E."/>
            <person name="Barry K."/>
            <person name="Schmutz J."/>
            <person name="Baker S.E."/>
            <person name="Ciuffetti L.M."/>
            <person name="Grigoriev I.V."/>
            <person name="Zhong S."/>
            <person name="Turgeon B.G."/>
        </authorList>
    </citation>
    <scope>NUCLEOTIDE SEQUENCE [LARGE SCALE GENOMIC DNA]</scope>
    <source>
        <strain evidence="2">28A</strain>
    </source>
</reference>
<evidence type="ECO:0000313" key="2">
    <source>
        <dbReference type="Proteomes" id="UP000016935"/>
    </source>
</evidence>
<dbReference type="RefSeq" id="XP_008021261.1">
    <property type="nucleotide sequence ID" value="XM_008023070.1"/>
</dbReference>
<organism evidence="1 2">
    <name type="scientific">Exserohilum turcicum (strain 28A)</name>
    <name type="common">Northern leaf blight fungus</name>
    <name type="synonym">Setosphaeria turcica</name>
    <dbReference type="NCBI Taxonomy" id="671987"/>
    <lineage>
        <taxon>Eukaryota</taxon>
        <taxon>Fungi</taxon>
        <taxon>Dikarya</taxon>
        <taxon>Ascomycota</taxon>
        <taxon>Pezizomycotina</taxon>
        <taxon>Dothideomycetes</taxon>
        <taxon>Pleosporomycetidae</taxon>
        <taxon>Pleosporales</taxon>
        <taxon>Pleosporineae</taxon>
        <taxon>Pleosporaceae</taxon>
        <taxon>Exserohilum</taxon>
    </lineage>
</organism>
<evidence type="ECO:0000313" key="1">
    <source>
        <dbReference type="EMBL" id="EOA90669.1"/>
    </source>
</evidence>
<sequence length="142" mass="16131">MTIHMAIIPRPLSMPESASMPACLPACLPVRLSVWRRFDGYELDMRIYCMSMPNHLFHVHARRQPLSPAMSASAPEACLQLARLAALCLHHRGKLHAPTHTCIHTYTLPTPYCHTTKPPIAMCIQYQYMCTYISRCRLGSRP</sequence>
<dbReference type="EMBL" id="KB908482">
    <property type="protein sequence ID" value="EOA90669.1"/>
    <property type="molecule type" value="Genomic_DNA"/>
</dbReference>